<dbReference type="AlphaFoldDB" id="A0A251SX01"/>
<keyword evidence="1" id="KW-0812">Transmembrane</keyword>
<evidence type="ECO:0000259" key="2">
    <source>
        <dbReference type="PROSITE" id="PS50181"/>
    </source>
</evidence>
<dbReference type="Gene3D" id="1.20.1280.50">
    <property type="match status" value="1"/>
</dbReference>
<dbReference type="InterPro" id="IPR001810">
    <property type="entry name" value="F-box_dom"/>
</dbReference>
<proteinExistence type="predicted"/>
<dbReference type="OMA" id="TISSMEH"/>
<keyword evidence="1" id="KW-1133">Transmembrane helix</keyword>
<dbReference type="PROSITE" id="PS50181">
    <property type="entry name" value="FBOX"/>
    <property type="match status" value="1"/>
</dbReference>
<dbReference type="SUPFAM" id="SSF81383">
    <property type="entry name" value="F-box domain"/>
    <property type="match status" value="1"/>
</dbReference>
<evidence type="ECO:0000313" key="4">
    <source>
        <dbReference type="Proteomes" id="UP000215914"/>
    </source>
</evidence>
<gene>
    <name evidence="3" type="ORF">HannXRQ_Chr13g0421721</name>
</gene>
<name>A0A251SX01_HELAN</name>
<dbReference type="Gene3D" id="3.80.10.10">
    <property type="entry name" value="Ribonuclease Inhibitor"/>
    <property type="match status" value="1"/>
</dbReference>
<dbReference type="Pfam" id="PF00646">
    <property type="entry name" value="F-box"/>
    <property type="match status" value="1"/>
</dbReference>
<dbReference type="InterPro" id="IPR036047">
    <property type="entry name" value="F-box-like_dom_sf"/>
</dbReference>
<accession>A0A251SX01</accession>
<dbReference type="InterPro" id="IPR055357">
    <property type="entry name" value="LRR_At1g61320_AtMIF1"/>
</dbReference>
<keyword evidence="1" id="KW-0472">Membrane</keyword>
<dbReference type="PANTHER" id="PTHR32212:SF461">
    <property type="entry name" value="F-BOX DOMAIN-CONTAINING PROTEIN"/>
    <property type="match status" value="1"/>
</dbReference>
<evidence type="ECO:0000313" key="3">
    <source>
        <dbReference type="EMBL" id="OTG03224.1"/>
    </source>
</evidence>
<feature type="transmembrane region" description="Helical" evidence="1">
    <location>
        <begin position="309"/>
        <end position="329"/>
    </location>
</feature>
<organism evidence="3 4">
    <name type="scientific">Helianthus annuus</name>
    <name type="common">Common sunflower</name>
    <dbReference type="NCBI Taxonomy" id="4232"/>
    <lineage>
        <taxon>Eukaryota</taxon>
        <taxon>Viridiplantae</taxon>
        <taxon>Streptophyta</taxon>
        <taxon>Embryophyta</taxon>
        <taxon>Tracheophyta</taxon>
        <taxon>Spermatophyta</taxon>
        <taxon>Magnoliopsida</taxon>
        <taxon>eudicotyledons</taxon>
        <taxon>Gunneridae</taxon>
        <taxon>Pentapetalae</taxon>
        <taxon>asterids</taxon>
        <taxon>campanulids</taxon>
        <taxon>Asterales</taxon>
        <taxon>Asteraceae</taxon>
        <taxon>Asteroideae</taxon>
        <taxon>Heliantheae alliance</taxon>
        <taxon>Heliantheae</taxon>
        <taxon>Helianthus</taxon>
    </lineage>
</organism>
<dbReference type="SMART" id="SM00256">
    <property type="entry name" value="FBOX"/>
    <property type="match status" value="1"/>
</dbReference>
<dbReference type="InParanoid" id="A0A251SX01"/>
<dbReference type="CDD" id="cd22160">
    <property type="entry name" value="F-box_AtFBL13-like"/>
    <property type="match status" value="1"/>
</dbReference>
<evidence type="ECO:0000256" key="1">
    <source>
        <dbReference type="SAM" id="Phobius"/>
    </source>
</evidence>
<dbReference type="InterPro" id="IPR032675">
    <property type="entry name" value="LRR_dom_sf"/>
</dbReference>
<reference evidence="4" key="1">
    <citation type="journal article" date="2017" name="Nature">
        <title>The sunflower genome provides insights into oil metabolism, flowering and Asterid evolution.</title>
        <authorList>
            <person name="Badouin H."/>
            <person name="Gouzy J."/>
            <person name="Grassa C.J."/>
            <person name="Murat F."/>
            <person name="Staton S.E."/>
            <person name="Cottret L."/>
            <person name="Lelandais-Briere C."/>
            <person name="Owens G.L."/>
            <person name="Carrere S."/>
            <person name="Mayjonade B."/>
            <person name="Legrand L."/>
            <person name="Gill N."/>
            <person name="Kane N.C."/>
            <person name="Bowers J.E."/>
            <person name="Hubner S."/>
            <person name="Bellec A."/>
            <person name="Berard A."/>
            <person name="Berges H."/>
            <person name="Blanchet N."/>
            <person name="Boniface M.C."/>
            <person name="Brunel D."/>
            <person name="Catrice O."/>
            <person name="Chaidir N."/>
            <person name="Claudel C."/>
            <person name="Donnadieu C."/>
            <person name="Faraut T."/>
            <person name="Fievet G."/>
            <person name="Helmstetter N."/>
            <person name="King M."/>
            <person name="Knapp S.J."/>
            <person name="Lai Z."/>
            <person name="Le Paslier M.C."/>
            <person name="Lippi Y."/>
            <person name="Lorenzon L."/>
            <person name="Mandel J.R."/>
            <person name="Marage G."/>
            <person name="Marchand G."/>
            <person name="Marquand E."/>
            <person name="Bret-Mestries E."/>
            <person name="Morien E."/>
            <person name="Nambeesan S."/>
            <person name="Nguyen T."/>
            <person name="Pegot-Espagnet P."/>
            <person name="Pouilly N."/>
            <person name="Raftis F."/>
            <person name="Sallet E."/>
            <person name="Schiex T."/>
            <person name="Thomas J."/>
            <person name="Vandecasteele C."/>
            <person name="Vares D."/>
            <person name="Vear F."/>
            <person name="Vautrin S."/>
            <person name="Crespi M."/>
            <person name="Mangin B."/>
            <person name="Burke J.M."/>
            <person name="Salse J."/>
            <person name="Munos S."/>
            <person name="Vincourt P."/>
            <person name="Rieseberg L.H."/>
            <person name="Langlade N.B."/>
        </authorList>
    </citation>
    <scope>NUCLEOTIDE SEQUENCE [LARGE SCALE GENOMIC DNA]</scope>
    <source>
        <strain evidence="4">cv. SF193</strain>
    </source>
</reference>
<feature type="domain" description="F-box" evidence="2">
    <location>
        <begin position="18"/>
        <end position="64"/>
    </location>
</feature>
<dbReference type="PANTHER" id="PTHR32212">
    <property type="entry name" value="CYCLIN-LIKE F-BOX"/>
    <property type="match status" value="1"/>
</dbReference>
<dbReference type="Proteomes" id="UP000215914">
    <property type="component" value="Chromosome 13"/>
</dbReference>
<dbReference type="Pfam" id="PF23622">
    <property type="entry name" value="LRR_At1g61320_AtMIF1"/>
    <property type="match status" value="1"/>
</dbReference>
<dbReference type="InterPro" id="IPR053781">
    <property type="entry name" value="F-box_AtFBL13-like"/>
</dbReference>
<dbReference type="SUPFAM" id="SSF52047">
    <property type="entry name" value="RNI-like"/>
    <property type="match status" value="1"/>
</dbReference>
<sequence>MDLARDATSINEEVEEKEDRISNLPDELIRHIMSFLDMKNAVRTSALSHKWEHIWTSTHSFNLNSCEFPTVRLFAEFVKGALSHQKIPVEVSKVQLTITRAANLPVVKRVVNNVYMHNVRELNMTCLARKFYQFPECLFSSDTLKHLTLATGDQSFYLHKASCIPRVAWNFPALETLCLRSMHLGDQGYESLDLFSKCVNLRDLTLHECCMYGLKIFNICAPELSNLTIRGTAYPDVVNVVAPKLENLTASVRGTVNQVPYTYESLQLSTEGFDSLEKVNLSLSMPHLDQARFFPLLLNLFHQLRSTKYLVINLDIIEVFILTLILLYVD</sequence>
<dbReference type="EMBL" id="CM007902">
    <property type="protein sequence ID" value="OTG03224.1"/>
    <property type="molecule type" value="Genomic_DNA"/>
</dbReference>
<keyword evidence="4" id="KW-1185">Reference proteome</keyword>
<protein>
    <submittedName>
        <fullName evidence="3">Putative F-box domain, Leucine-rich repeat domain, L domain-like protein</fullName>
    </submittedName>
</protein>